<evidence type="ECO:0000256" key="1">
    <source>
        <dbReference type="ARBA" id="ARBA00001362"/>
    </source>
</evidence>
<comment type="cofactor">
    <cofactor evidence="9">
        <name>Zn(2+)</name>
        <dbReference type="ChEBI" id="CHEBI:29105"/>
    </cofactor>
    <text evidence="9">Binds 1 zinc ion per subunit.</text>
</comment>
<feature type="site" description="Transition state stabilizer" evidence="9">
    <location>
        <position position="80"/>
    </location>
</feature>
<keyword evidence="5 9" id="KW-0862">Zinc</keyword>
<proteinExistence type="inferred from homology"/>
<dbReference type="Pfam" id="PF01427">
    <property type="entry name" value="Peptidase_M15"/>
    <property type="match status" value="1"/>
</dbReference>
<evidence type="ECO:0000256" key="8">
    <source>
        <dbReference type="ARBA" id="ARBA00023316"/>
    </source>
</evidence>
<evidence type="ECO:0000256" key="10">
    <source>
        <dbReference type="PIRNR" id="PIRNR026671"/>
    </source>
</evidence>
<evidence type="ECO:0000256" key="2">
    <source>
        <dbReference type="ARBA" id="ARBA00022670"/>
    </source>
</evidence>
<feature type="binding site" evidence="9">
    <location>
        <position position="208"/>
    </location>
    <ligand>
        <name>Zn(2+)</name>
        <dbReference type="ChEBI" id="CHEBI:29105"/>
        <note>catalytic</note>
    </ligand>
</feature>
<feature type="binding site" evidence="9">
    <location>
        <position position="136"/>
    </location>
    <ligand>
        <name>Zn(2+)</name>
        <dbReference type="ChEBI" id="CHEBI:29105"/>
        <note>catalytic</note>
    </ligand>
</feature>
<dbReference type="PIRSF" id="PIRSF026671">
    <property type="entry name" value="AA_dipeptidase"/>
    <property type="match status" value="1"/>
</dbReference>
<dbReference type="Proteomes" id="UP001232992">
    <property type="component" value="Unassembled WGS sequence"/>
</dbReference>
<gene>
    <name evidence="11" type="ORF">PMH09_09520</name>
</gene>
<keyword evidence="6 9" id="KW-0224">Dipeptidase</keyword>
<dbReference type="Gene3D" id="3.30.1380.10">
    <property type="match status" value="1"/>
</dbReference>
<dbReference type="EC" id="3.4.13.22" evidence="9 10"/>
<organism evidence="11 12">
    <name type="scientific">Roseofilum casamattae BLCC-M143</name>
    <dbReference type="NCBI Taxonomy" id="3022442"/>
    <lineage>
        <taxon>Bacteria</taxon>
        <taxon>Bacillati</taxon>
        <taxon>Cyanobacteriota</taxon>
        <taxon>Cyanophyceae</taxon>
        <taxon>Desertifilales</taxon>
        <taxon>Desertifilaceae</taxon>
        <taxon>Roseofilum</taxon>
        <taxon>Roseofilum casamattae</taxon>
    </lineage>
</organism>
<evidence type="ECO:0000256" key="7">
    <source>
        <dbReference type="ARBA" id="ARBA00023049"/>
    </source>
</evidence>
<comment type="function">
    <text evidence="9 10">Catalyzes hydrolysis of the D-alanyl-D-alanine dipeptide.</text>
</comment>
<keyword evidence="2 9" id="KW-0645">Protease</keyword>
<protein>
    <recommendedName>
        <fullName evidence="9 10">D-alanyl-D-alanine dipeptidase</fullName>
        <shortName evidence="9 10">D-Ala-D-Ala dipeptidase</shortName>
        <ecNumber evidence="9 10">3.4.13.22</ecNumber>
    </recommendedName>
</protein>
<dbReference type="PANTHER" id="PTHR43126:SF2">
    <property type="entry name" value="D-ALANYL-D-ALANINE DIPEPTIDASE"/>
    <property type="match status" value="1"/>
</dbReference>
<keyword evidence="4 9" id="KW-0378">Hydrolase</keyword>
<dbReference type="EMBL" id="JAQOSQ010000008">
    <property type="protein sequence ID" value="MDJ1183438.1"/>
    <property type="molecule type" value="Genomic_DNA"/>
</dbReference>
<reference evidence="11 12" key="1">
    <citation type="submission" date="2023-01" db="EMBL/GenBank/DDBJ databases">
        <title>Novel diversity within Roseofilum (Cyanobacteria; Desertifilaceae) from marine benthic mats with descriptions of four novel species.</title>
        <authorList>
            <person name="Wang Y."/>
            <person name="Berthold D.E."/>
            <person name="Hu J."/>
            <person name="Lefler F.W."/>
            <person name="Laughinghouse H.D. IV."/>
        </authorList>
    </citation>
    <scope>NUCLEOTIDE SEQUENCE [LARGE SCALE GENOMIC DNA]</scope>
    <source>
        <strain evidence="11 12">BLCC-M143</strain>
    </source>
</reference>
<dbReference type="RefSeq" id="WP_347179025.1">
    <property type="nucleotide sequence ID" value="NZ_JAQOSQ010000008.1"/>
</dbReference>
<evidence type="ECO:0000256" key="6">
    <source>
        <dbReference type="ARBA" id="ARBA00022997"/>
    </source>
</evidence>
<dbReference type="InterPro" id="IPR000755">
    <property type="entry name" value="A_A_dipeptidase"/>
</dbReference>
<comment type="caution">
    <text evidence="11">The sequence shown here is derived from an EMBL/GenBank/DDBJ whole genome shotgun (WGS) entry which is preliminary data.</text>
</comment>
<keyword evidence="7 9" id="KW-0482">Metalloprotease</keyword>
<dbReference type="CDD" id="cd14843">
    <property type="entry name" value="D-Ala-D-Ala_dipeptidase_like"/>
    <property type="match status" value="1"/>
</dbReference>
<comment type="similarity">
    <text evidence="9 10">Belongs to the peptidase M15D family.</text>
</comment>
<evidence type="ECO:0000256" key="4">
    <source>
        <dbReference type="ARBA" id="ARBA00022801"/>
    </source>
</evidence>
<evidence type="ECO:0000313" key="12">
    <source>
        <dbReference type="Proteomes" id="UP001232992"/>
    </source>
</evidence>
<evidence type="ECO:0000256" key="9">
    <source>
        <dbReference type="HAMAP-Rule" id="MF_01924"/>
    </source>
</evidence>
<dbReference type="PANTHER" id="PTHR43126">
    <property type="entry name" value="D-ALANYL-D-ALANINE DIPEPTIDASE"/>
    <property type="match status" value="1"/>
</dbReference>
<name>A0ABT7BW75_9CYAN</name>
<keyword evidence="12" id="KW-1185">Reference proteome</keyword>
<dbReference type="HAMAP" id="MF_01924">
    <property type="entry name" value="A_A_dipeptidase"/>
    <property type="match status" value="1"/>
</dbReference>
<evidence type="ECO:0000256" key="5">
    <source>
        <dbReference type="ARBA" id="ARBA00022833"/>
    </source>
</evidence>
<keyword evidence="8 10" id="KW-0961">Cell wall biogenesis/degradation</keyword>
<dbReference type="SUPFAM" id="SSF55166">
    <property type="entry name" value="Hedgehog/DD-peptidase"/>
    <property type="match status" value="1"/>
</dbReference>
<dbReference type="InterPro" id="IPR009045">
    <property type="entry name" value="Zn_M74/Hedgehog-like"/>
</dbReference>
<sequence length="239" mass="27688">MPLKPYQKIPIRDNGEPLVPIPLEQFAVETPHPYEKLGAPYGDKSPYWLRQNVVERLVRAQENLQQEYPSWKIQIFDAYRPVAVQQFMVEYTLGEVAREAGLDPDTLSEIDREKLLEQVYQFWAVPSSNPATPPPHSTGGAVDVTLVDNKGNPVDMGSAIDEISPRSYPNYYQEETSSEGQVYHQHREILRQVMELAGFKRHPREWWHFSYGDQVWVLRHKEEGRLREEDAIASYGRPL</sequence>
<accession>A0ABT7BW75</accession>
<evidence type="ECO:0000313" key="11">
    <source>
        <dbReference type="EMBL" id="MDJ1183438.1"/>
    </source>
</evidence>
<evidence type="ECO:0000256" key="3">
    <source>
        <dbReference type="ARBA" id="ARBA00022723"/>
    </source>
</evidence>
<comment type="catalytic activity">
    <reaction evidence="1 9 10">
        <text>D-alanyl-D-alanine + H2O = 2 D-alanine</text>
        <dbReference type="Rhea" id="RHEA:20661"/>
        <dbReference type="ChEBI" id="CHEBI:15377"/>
        <dbReference type="ChEBI" id="CHEBI:57416"/>
        <dbReference type="ChEBI" id="CHEBI:57822"/>
        <dbReference type="EC" id="3.4.13.22"/>
    </reaction>
</comment>
<feature type="active site" description="Proton donor/acceptor" evidence="9">
    <location>
        <position position="205"/>
    </location>
</feature>
<feature type="binding site" evidence="9">
    <location>
        <position position="143"/>
    </location>
    <ligand>
        <name>Zn(2+)</name>
        <dbReference type="ChEBI" id="CHEBI:29105"/>
        <note>catalytic</note>
    </ligand>
</feature>
<keyword evidence="3 9" id="KW-0479">Metal-binding</keyword>